<organism evidence="1 2">
    <name type="scientific">Rhodopirellula islandica</name>
    <dbReference type="NCBI Taxonomy" id="595434"/>
    <lineage>
        <taxon>Bacteria</taxon>
        <taxon>Pseudomonadati</taxon>
        <taxon>Planctomycetota</taxon>
        <taxon>Planctomycetia</taxon>
        <taxon>Pirellulales</taxon>
        <taxon>Pirellulaceae</taxon>
        <taxon>Rhodopirellula</taxon>
    </lineage>
</organism>
<gene>
    <name evidence="1" type="ORF">RISK_001153</name>
</gene>
<accession>A0A0J1EMV4</accession>
<dbReference type="Proteomes" id="UP000036367">
    <property type="component" value="Unassembled WGS sequence"/>
</dbReference>
<keyword evidence="2" id="KW-1185">Reference proteome</keyword>
<dbReference type="AlphaFoldDB" id="A0A0J1EMV4"/>
<protein>
    <submittedName>
        <fullName evidence="1">Uncharacterized protein</fullName>
    </submittedName>
</protein>
<proteinExistence type="predicted"/>
<dbReference type="EMBL" id="LECT01000010">
    <property type="protein sequence ID" value="KLU06839.1"/>
    <property type="molecule type" value="Genomic_DNA"/>
</dbReference>
<dbReference type="PATRIC" id="fig|595434.4.peg.1107"/>
<reference evidence="1" key="1">
    <citation type="submission" date="2015-05" db="EMBL/GenBank/DDBJ databases">
        <title>Permanent draft genome of Rhodopirellula islandicus K833.</title>
        <authorList>
            <person name="Kizina J."/>
            <person name="Richter M."/>
            <person name="Glockner F.O."/>
            <person name="Harder J."/>
        </authorList>
    </citation>
    <scope>NUCLEOTIDE SEQUENCE [LARGE SCALE GENOMIC DNA]</scope>
    <source>
        <strain evidence="1">K833</strain>
    </source>
</reference>
<sequence>MGGFYSSGRKKTENAAFSSVRRDRMAKGLYGSCRVGDRRMSRENLHC</sequence>
<evidence type="ECO:0000313" key="2">
    <source>
        <dbReference type="Proteomes" id="UP000036367"/>
    </source>
</evidence>
<comment type="caution">
    <text evidence="1">The sequence shown here is derived from an EMBL/GenBank/DDBJ whole genome shotgun (WGS) entry which is preliminary data.</text>
</comment>
<name>A0A0J1EMV4_RHOIS</name>
<evidence type="ECO:0000313" key="1">
    <source>
        <dbReference type="EMBL" id="KLU06839.1"/>
    </source>
</evidence>
<dbReference type="STRING" id="595434.RISK_001153"/>